<dbReference type="AlphaFoldDB" id="A0AA39M7Y9"/>
<accession>A0AA39M7Y9</accession>
<sequence>MTANIPKASQAKFDAFFSWLRDNGATISDDVEIRFVNRETGFGVFAKTDLKPNQIVLSVDSSQVDHLSSVGS</sequence>
<dbReference type="SUPFAM" id="SSF82199">
    <property type="entry name" value="SET domain"/>
    <property type="match status" value="1"/>
</dbReference>
<dbReference type="Gene3D" id="3.90.1410.10">
    <property type="entry name" value="set domain protein methyltransferase, domain 1"/>
    <property type="match status" value="1"/>
</dbReference>
<proteinExistence type="predicted"/>
<gene>
    <name evidence="1" type="ORF">QR680_008397</name>
</gene>
<evidence type="ECO:0000313" key="2">
    <source>
        <dbReference type="Proteomes" id="UP001175271"/>
    </source>
</evidence>
<reference evidence="1" key="1">
    <citation type="submission" date="2023-06" db="EMBL/GenBank/DDBJ databases">
        <title>Genomic analysis of the entomopathogenic nematode Steinernema hermaphroditum.</title>
        <authorList>
            <person name="Schwarz E.M."/>
            <person name="Heppert J.K."/>
            <person name="Baniya A."/>
            <person name="Schwartz H.T."/>
            <person name="Tan C.-H."/>
            <person name="Antoshechkin I."/>
            <person name="Sternberg P.W."/>
            <person name="Goodrich-Blair H."/>
            <person name="Dillman A.R."/>
        </authorList>
    </citation>
    <scope>NUCLEOTIDE SEQUENCE</scope>
    <source>
        <strain evidence="1">PS9179</strain>
        <tissue evidence="1">Whole animal</tissue>
    </source>
</reference>
<organism evidence="1 2">
    <name type="scientific">Steinernema hermaphroditum</name>
    <dbReference type="NCBI Taxonomy" id="289476"/>
    <lineage>
        <taxon>Eukaryota</taxon>
        <taxon>Metazoa</taxon>
        <taxon>Ecdysozoa</taxon>
        <taxon>Nematoda</taxon>
        <taxon>Chromadorea</taxon>
        <taxon>Rhabditida</taxon>
        <taxon>Tylenchina</taxon>
        <taxon>Panagrolaimomorpha</taxon>
        <taxon>Strongyloidoidea</taxon>
        <taxon>Steinernematidae</taxon>
        <taxon>Steinernema</taxon>
    </lineage>
</organism>
<comment type="caution">
    <text evidence="1">The sequence shown here is derived from an EMBL/GenBank/DDBJ whole genome shotgun (WGS) entry which is preliminary data.</text>
</comment>
<keyword evidence="2" id="KW-1185">Reference proteome</keyword>
<protein>
    <submittedName>
        <fullName evidence="1">Uncharacterized protein</fullName>
    </submittedName>
</protein>
<dbReference type="Proteomes" id="UP001175271">
    <property type="component" value="Unassembled WGS sequence"/>
</dbReference>
<evidence type="ECO:0000313" key="1">
    <source>
        <dbReference type="EMBL" id="KAK0423905.1"/>
    </source>
</evidence>
<name>A0AA39M7Y9_9BILA</name>
<dbReference type="EMBL" id="JAUCMV010000001">
    <property type="protein sequence ID" value="KAK0423905.1"/>
    <property type="molecule type" value="Genomic_DNA"/>
</dbReference>
<dbReference type="InterPro" id="IPR046341">
    <property type="entry name" value="SET_dom_sf"/>
</dbReference>